<evidence type="ECO:0000256" key="12">
    <source>
        <dbReference type="RuleBase" id="RU363002"/>
    </source>
</evidence>
<dbReference type="STRING" id="766136.BHF68_00285"/>
<dbReference type="EMBL" id="MIJE01000001">
    <property type="protein sequence ID" value="OEF98164.1"/>
    <property type="molecule type" value="Genomic_DNA"/>
</dbReference>
<dbReference type="Pfam" id="PF02424">
    <property type="entry name" value="ApbE"/>
    <property type="match status" value="1"/>
</dbReference>
<evidence type="ECO:0000256" key="9">
    <source>
        <dbReference type="ARBA" id="ARBA00048540"/>
    </source>
</evidence>
<proteinExistence type="inferred from homology"/>
<evidence type="ECO:0000256" key="3">
    <source>
        <dbReference type="ARBA" id="ARBA00022630"/>
    </source>
</evidence>
<feature type="binding site" evidence="11">
    <location>
        <position position="314"/>
    </location>
    <ligand>
        <name>Mg(2+)</name>
        <dbReference type="ChEBI" id="CHEBI:18420"/>
    </ligand>
</feature>
<organism evidence="13 14">
    <name type="scientific">Desulfuribacillus alkaliarsenatis</name>
    <dbReference type="NCBI Taxonomy" id="766136"/>
    <lineage>
        <taxon>Bacteria</taxon>
        <taxon>Bacillati</taxon>
        <taxon>Bacillota</taxon>
        <taxon>Desulfuribacillia</taxon>
        <taxon>Desulfuribacillales</taxon>
        <taxon>Desulfuribacillaceae</taxon>
        <taxon>Desulfuribacillus</taxon>
    </lineage>
</organism>
<comment type="cofactor">
    <cofactor evidence="11">
        <name>Mg(2+)</name>
        <dbReference type="ChEBI" id="CHEBI:18420"/>
    </cofactor>
    <cofactor evidence="11">
        <name>Mn(2+)</name>
        <dbReference type="ChEBI" id="CHEBI:29035"/>
    </cofactor>
    <text evidence="11">Magnesium. Can also use manganese.</text>
</comment>
<feature type="binding site" evidence="11">
    <location>
        <position position="191"/>
    </location>
    <ligand>
        <name>Mg(2+)</name>
        <dbReference type="ChEBI" id="CHEBI:18420"/>
    </ligand>
</feature>
<evidence type="ECO:0000313" key="13">
    <source>
        <dbReference type="EMBL" id="OEF98164.1"/>
    </source>
</evidence>
<dbReference type="InterPro" id="IPR003374">
    <property type="entry name" value="ApbE-like_sf"/>
</dbReference>
<dbReference type="GO" id="GO:0046872">
    <property type="term" value="F:metal ion binding"/>
    <property type="evidence" value="ECO:0007669"/>
    <property type="project" value="UniProtKB-UniRule"/>
</dbReference>
<comment type="subcellular location">
    <subcellularLocation>
        <location evidence="12">Cell inner membrane</location>
        <topology evidence="12">Lipid-anchor</topology>
        <orientation evidence="12">Periplasmic side</orientation>
    </subcellularLocation>
</comment>
<dbReference type="EC" id="2.7.1.180" evidence="1 10"/>
<comment type="caution">
    <text evidence="13">The sequence shown here is derived from an EMBL/GenBank/DDBJ whole genome shotgun (WGS) entry which is preliminary data.</text>
</comment>
<keyword evidence="5 10" id="KW-0479">Metal-binding</keyword>
<dbReference type="Gene3D" id="3.10.520.10">
    <property type="entry name" value="ApbE-like domains"/>
    <property type="match status" value="1"/>
</dbReference>
<evidence type="ECO:0000313" key="14">
    <source>
        <dbReference type="Proteomes" id="UP000094296"/>
    </source>
</evidence>
<protein>
    <recommendedName>
        <fullName evidence="2 10">FAD:protein FMN transferase</fullName>
        <ecNumber evidence="1 10">2.7.1.180</ecNumber>
    </recommendedName>
    <alternativeName>
        <fullName evidence="8 10">Flavin transferase</fullName>
    </alternativeName>
</protein>
<evidence type="ECO:0000256" key="10">
    <source>
        <dbReference type="PIRNR" id="PIRNR006268"/>
    </source>
</evidence>
<dbReference type="AlphaFoldDB" id="A0A1E5G5X0"/>
<keyword evidence="12" id="KW-0472">Membrane</keyword>
<gene>
    <name evidence="13" type="ORF">BHF68_00285</name>
</gene>
<dbReference type="GO" id="GO:0005886">
    <property type="term" value="C:plasma membrane"/>
    <property type="evidence" value="ECO:0007669"/>
    <property type="project" value="UniProtKB-SubCell"/>
</dbReference>
<keyword evidence="14" id="KW-1185">Reference proteome</keyword>
<evidence type="ECO:0000256" key="11">
    <source>
        <dbReference type="PIRSR" id="PIRSR006268-2"/>
    </source>
</evidence>
<dbReference type="SUPFAM" id="SSF143631">
    <property type="entry name" value="ApbE-like"/>
    <property type="match status" value="1"/>
</dbReference>
<dbReference type="OrthoDB" id="9778595at2"/>
<keyword evidence="3 10" id="KW-0285">Flavoprotein</keyword>
<evidence type="ECO:0000256" key="8">
    <source>
        <dbReference type="ARBA" id="ARBA00031306"/>
    </source>
</evidence>
<feature type="binding site" evidence="11">
    <location>
        <position position="310"/>
    </location>
    <ligand>
        <name>Mg(2+)</name>
        <dbReference type="ChEBI" id="CHEBI:18420"/>
    </ligand>
</feature>
<comment type="function">
    <text evidence="12">Flavin transferase that catalyzes the transfer of the FMN moiety of FAD and its covalent binding to the hydroxyl group of a threonine residue in a target flavoprotein.</text>
</comment>
<name>A0A1E5G5X0_9FIRM</name>
<reference evidence="13 14" key="1">
    <citation type="submission" date="2016-09" db="EMBL/GenBank/DDBJ databases">
        <title>Draft genome sequence for the type strain of Desulfuribacillus alkaliarsenatis AHT28, an obligately anaerobic, sulfidogenic bacterium isolated from Russian soda lake sediments.</title>
        <authorList>
            <person name="Abin C.A."/>
            <person name="Hollibaugh J.T."/>
        </authorList>
    </citation>
    <scope>NUCLEOTIDE SEQUENCE [LARGE SCALE GENOMIC DNA]</scope>
    <source>
        <strain evidence="13 14">AHT28</strain>
    </source>
</reference>
<comment type="similarity">
    <text evidence="10 12">Belongs to the ApbE family.</text>
</comment>
<dbReference type="PIRSF" id="PIRSF006268">
    <property type="entry name" value="ApbE"/>
    <property type="match status" value="1"/>
</dbReference>
<dbReference type="GO" id="GO:0016740">
    <property type="term" value="F:transferase activity"/>
    <property type="evidence" value="ECO:0007669"/>
    <property type="project" value="UniProtKB-UniRule"/>
</dbReference>
<keyword evidence="6 10" id="KW-0274">FAD</keyword>
<keyword evidence="12" id="KW-1003">Cell membrane</keyword>
<sequence length="360" mass="40774">MILAKRFFIVLLLLTLVLTGCSKESQQVEYQRYATNFLDTFDTVVQVIGFTESEAEFYEYVDEIESRFWDFHKLFDKYNTYTGINNVKTINDNAGIQPVEVEQEIIDLILFAKEWYGRTYGKMNIAAGSLIKVWDDVMEHALYVDYDSAYLPPQADLEIASEHIDINNIIVDEQAMTVYLADSNMSLDFGAIAKGYAAEIVGREMIEKGFISGAIISGGNWKILGEPLASDRDYWIAAIQNPDVPYALDESGILERVQLTDQSIDTSGDYQRYVMVEDIRVHHIIDPDTLMPGNYHRGVTVLAENSGIADYLSTELFLLPYDKGRDLVDSLTEIEALWVLDDGTVVMTEGMQSHVRSNNQ</sequence>
<evidence type="ECO:0000256" key="1">
    <source>
        <dbReference type="ARBA" id="ARBA00011955"/>
    </source>
</evidence>
<evidence type="ECO:0000256" key="5">
    <source>
        <dbReference type="ARBA" id="ARBA00022723"/>
    </source>
</evidence>
<dbReference type="PANTHER" id="PTHR30040:SF2">
    <property type="entry name" value="FAD:PROTEIN FMN TRANSFERASE"/>
    <property type="match status" value="1"/>
</dbReference>
<keyword evidence="12" id="KW-0997">Cell inner membrane</keyword>
<evidence type="ECO:0000256" key="2">
    <source>
        <dbReference type="ARBA" id="ARBA00016337"/>
    </source>
</evidence>
<comment type="catalytic activity">
    <reaction evidence="9 10 12">
        <text>L-threonyl-[protein] + FAD = FMN-L-threonyl-[protein] + AMP + H(+)</text>
        <dbReference type="Rhea" id="RHEA:36847"/>
        <dbReference type="Rhea" id="RHEA-COMP:11060"/>
        <dbReference type="Rhea" id="RHEA-COMP:11061"/>
        <dbReference type="ChEBI" id="CHEBI:15378"/>
        <dbReference type="ChEBI" id="CHEBI:30013"/>
        <dbReference type="ChEBI" id="CHEBI:57692"/>
        <dbReference type="ChEBI" id="CHEBI:74257"/>
        <dbReference type="ChEBI" id="CHEBI:456215"/>
        <dbReference type="EC" id="2.7.1.180"/>
    </reaction>
</comment>
<keyword evidence="7 10" id="KW-0460">Magnesium</keyword>
<dbReference type="PROSITE" id="PS51257">
    <property type="entry name" value="PROKAR_LIPOPROTEIN"/>
    <property type="match status" value="1"/>
</dbReference>
<dbReference type="InterPro" id="IPR024932">
    <property type="entry name" value="ApbE"/>
</dbReference>
<evidence type="ECO:0000256" key="6">
    <source>
        <dbReference type="ARBA" id="ARBA00022827"/>
    </source>
</evidence>
<keyword evidence="4 10" id="KW-0808">Transferase</keyword>
<keyword evidence="12" id="KW-0449">Lipoprotein</keyword>
<dbReference type="PANTHER" id="PTHR30040">
    <property type="entry name" value="THIAMINE BIOSYNTHESIS LIPOPROTEIN APBE"/>
    <property type="match status" value="1"/>
</dbReference>
<dbReference type="Proteomes" id="UP000094296">
    <property type="component" value="Unassembled WGS sequence"/>
</dbReference>
<dbReference type="RefSeq" id="WP_069641656.1">
    <property type="nucleotide sequence ID" value="NZ_MIJE01000001.1"/>
</dbReference>
<accession>A0A1E5G5X0</accession>
<evidence type="ECO:0000256" key="7">
    <source>
        <dbReference type="ARBA" id="ARBA00022842"/>
    </source>
</evidence>
<evidence type="ECO:0000256" key="4">
    <source>
        <dbReference type="ARBA" id="ARBA00022679"/>
    </source>
</evidence>